<keyword evidence="3" id="KW-1185">Reference proteome</keyword>
<dbReference type="PANTHER" id="PTHR39290">
    <property type="entry name" value="C3H1-TYPE DOMAIN-CONTAINING PROTEIN-RELATED"/>
    <property type="match status" value="1"/>
</dbReference>
<evidence type="ECO:0000313" key="3">
    <source>
        <dbReference type="Proteomes" id="UP000332933"/>
    </source>
</evidence>
<reference evidence="1" key="2">
    <citation type="submission" date="2019-06" db="EMBL/GenBank/DDBJ databases">
        <title>Genomics analysis of Aphanomyces spp. identifies a new class of oomycete effector associated with host adaptation.</title>
        <authorList>
            <person name="Gaulin E."/>
        </authorList>
    </citation>
    <scope>NUCLEOTIDE SEQUENCE</scope>
    <source>
        <strain evidence="1">CBS 578.67</strain>
    </source>
</reference>
<reference evidence="2 3" key="1">
    <citation type="submission" date="2019-03" db="EMBL/GenBank/DDBJ databases">
        <authorList>
            <person name="Gaulin E."/>
            <person name="Dumas B."/>
        </authorList>
    </citation>
    <scope>NUCLEOTIDE SEQUENCE [LARGE SCALE GENOMIC DNA]</scope>
    <source>
        <strain evidence="2">CBS 568.67</strain>
    </source>
</reference>
<name>A0A485KIU8_9STRA</name>
<gene>
    <name evidence="2" type="primary">Aste57867_7875</name>
    <name evidence="1" type="ORF">As57867_007845</name>
    <name evidence="2" type="ORF">ASTE57867_7875</name>
</gene>
<evidence type="ECO:0000313" key="1">
    <source>
        <dbReference type="EMBL" id="KAF0701709.1"/>
    </source>
</evidence>
<dbReference type="PANTHER" id="PTHR39290:SF6">
    <property type="entry name" value="S-ADENOSYL-L-METHIONINE-DEPENDENT METHYLTRANSFERASES SUPERFAMILY PROTEIN"/>
    <property type="match status" value="1"/>
</dbReference>
<dbReference type="OrthoDB" id="5411518at2759"/>
<dbReference type="AlphaFoldDB" id="A0A485KIU8"/>
<proteinExistence type="predicted"/>
<sequence>MSAAGEHNSEDIYPESAHLTPTCNPYLEFFRSFQKSQPKDMDRLFDPDLDDEVRENLFNLVDDNIASKYSWAIPDERALRVIKHYGPIVEIGAGTGYWGRLLQLRGVDIKCFDLHVPGDGVSDDDASDEEEEEKLERKTWIHVQKGTPEVLKKLNKRSLLLCYPDDYEDSEESMALECLNNYTGDTVIHIGELFGHTLCLPEPWGRTSSPDFQIRLAAVFHKVLQVPLNSWHSSMDALTVWKRTKTCIVEDGIYAYIPPNERLNMVMSSPCTEHLLEEDNKSRKKSKKAN</sequence>
<organism evidence="2 3">
    <name type="scientific">Aphanomyces stellatus</name>
    <dbReference type="NCBI Taxonomy" id="120398"/>
    <lineage>
        <taxon>Eukaryota</taxon>
        <taxon>Sar</taxon>
        <taxon>Stramenopiles</taxon>
        <taxon>Oomycota</taxon>
        <taxon>Saprolegniomycetes</taxon>
        <taxon>Saprolegniales</taxon>
        <taxon>Verrucalvaceae</taxon>
        <taxon>Aphanomyces</taxon>
    </lineage>
</organism>
<protein>
    <submittedName>
        <fullName evidence="2">Aste57867_7875 protein</fullName>
    </submittedName>
</protein>
<dbReference type="EMBL" id="VJMH01004991">
    <property type="protein sequence ID" value="KAF0701709.1"/>
    <property type="molecule type" value="Genomic_DNA"/>
</dbReference>
<dbReference type="Proteomes" id="UP000332933">
    <property type="component" value="Unassembled WGS sequence"/>
</dbReference>
<evidence type="ECO:0000313" key="2">
    <source>
        <dbReference type="EMBL" id="VFT84768.1"/>
    </source>
</evidence>
<accession>A0A485KIU8</accession>
<dbReference type="EMBL" id="CAADRA010005012">
    <property type="protein sequence ID" value="VFT84768.1"/>
    <property type="molecule type" value="Genomic_DNA"/>
</dbReference>